<evidence type="ECO:0000256" key="1">
    <source>
        <dbReference type="SAM" id="MobiDB-lite"/>
    </source>
</evidence>
<dbReference type="Pfam" id="PF07885">
    <property type="entry name" value="Ion_trans_2"/>
    <property type="match status" value="1"/>
</dbReference>
<dbReference type="AlphaFoldDB" id="A0A1H1FWH5"/>
<gene>
    <name evidence="4" type="ORF">SAMN04489742_3697</name>
</gene>
<evidence type="ECO:0000259" key="3">
    <source>
        <dbReference type="Pfam" id="PF07885"/>
    </source>
</evidence>
<dbReference type="RefSeq" id="WP_244520202.1">
    <property type="nucleotide sequence ID" value="NZ_FNKH01000002.1"/>
</dbReference>
<dbReference type="SUPFAM" id="SSF81324">
    <property type="entry name" value="Voltage-gated potassium channels"/>
    <property type="match status" value="1"/>
</dbReference>
<dbReference type="Proteomes" id="UP000181917">
    <property type="component" value="Unassembled WGS sequence"/>
</dbReference>
<feature type="domain" description="Potassium channel" evidence="3">
    <location>
        <begin position="81"/>
        <end position="153"/>
    </location>
</feature>
<feature type="transmembrane region" description="Helical" evidence="2">
    <location>
        <begin position="134"/>
        <end position="154"/>
    </location>
</feature>
<evidence type="ECO:0000256" key="2">
    <source>
        <dbReference type="SAM" id="Phobius"/>
    </source>
</evidence>
<dbReference type="InterPro" id="IPR013099">
    <property type="entry name" value="K_chnl_dom"/>
</dbReference>
<sequence>MDVLLTVAGISLAVLGLIDMFHSLLHPSGKGYLSHLVLSGVWRASRATGHRLGSAVGPAAMVAVILLWVALQTIGWALIYYPHIPGGFMYSPGVNPADYPDIAEAIYVSLVTLATLGFGDVVATDPWVRLASPLQGLTGFALLTAALTWFTQVYPPLSRRRSLALELKGLADINYAKTLGEVDHAVATRILDTLTAQLEKVRIDFTQYTESYYFQEEDPDLSLARQLPYALALREAAAASRARTYSSAPGGSPSHWSSWRKNSERISCPRTRTPKTFSRPTRTTTAKAPKADPDPVPHPECGARQ</sequence>
<accession>A0A1H1FWH5</accession>
<keyword evidence="2" id="KW-0472">Membrane</keyword>
<evidence type="ECO:0000313" key="5">
    <source>
        <dbReference type="Proteomes" id="UP000181917"/>
    </source>
</evidence>
<feature type="transmembrane region" description="Helical" evidence="2">
    <location>
        <begin position="57"/>
        <end position="81"/>
    </location>
</feature>
<dbReference type="EMBL" id="FNKH01000002">
    <property type="protein sequence ID" value="SDR05343.1"/>
    <property type="molecule type" value="Genomic_DNA"/>
</dbReference>
<protein>
    <submittedName>
        <fullName evidence="4">Ion channel</fullName>
    </submittedName>
</protein>
<dbReference type="STRING" id="37928.SAMN04489742_3697"/>
<keyword evidence="2" id="KW-0812">Transmembrane</keyword>
<name>A0A1H1FWH5_9MICC</name>
<proteinExistence type="predicted"/>
<dbReference type="Gene3D" id="1.10.287.70">
    <property type="match status" value="1"/>
</dbReference>
<keyword evidence="2" id="KW-1133">Transmembrane helix</keyword>
<feature type="transmembrane region" description="Helical" evidence="2">
    <location>
        <begin position="102"/>
        <end position="122"/>
    </location>
</feature>
<keyword evidence="5" id="KW-1185">Reference proteome</keyword>
<reference evidence="4 5" key="1">
    <citation type="submission" date="2016-10" db="EMBL/GenBank/DDBJ databases">
        <authorList>
            <person name="de Groot N.N."/>
        </authorList>
    </citation>
    <scope>NUCLEOTIDE SEQUENCE [LARGE SCALE GENOMIC DNA]</scope>
    <source>
        <strain evidence="4 5">DSM 20117</strain>
    </source>
</reference>
<feature type="region of interest" description="Disordered" evidence="1">
    <location>
        <begin position="243"/>
        <end position="305"/>
    </location>
</feature>
<feature type="compositionally biased region" description="Low complexity" evidence="1">
    <location>
        <begin position="279"/>
        <end position="288"/>
    </location>
</feature>
<organism evidence="4 5">
    <name type="scientific">Crystallibacter crystallopoietes</name>
    <dbReference type="NCBI Taxonomy" id="37928"/>
    <lineage>
        <taxon>Bacteria</taxon>
        <taxon>Bacillati</taxon>
        <taxon>Actinomycetota</taxon>
        <taxon>Actinomycetes</taxon>
        <taxon>Micrococcales</taxon>
        <taxon>Micrococcaceae</taxon>
        <taxon>Crystallibacter</taxon>
    </lineage>
</organism>
<feature type="compositionally biased region" description="Basic and acidic residues" evidence="1">
    <location>
        <begin position="289"/>
        <end position="305"/>
    </location>
</feature>
<evidence type="ECO:0000313" key="4">
    <source>
        <dbReference type="EMBL" id="SDR05343.1"/>
    </source>
</evidence>